<dbReference type="SUPFAM" id="SSF143243">
    <property type="entry name" value="Nqo5-like"/>
    <property type="match status" value="1"/>
</dbReference>
<name>A0A4Z0VUX5_9BACT</name>
<dbReference type="GO" id="GO:0008137">
    <property type="term" value="F:NADH dehydrogenase (ubiquinone) activity"/>
    <property type="evidence" value="ECO:0007669"/>
    <property type="project" value="InterPro"/>
</dbReference>
<dbReference type="InterPro" id="IPR037232">
    <property type="entry name" value="NADH_quin_OxRdtase_su_C/D-like"/>
</dbReference>
<comment type="similarity">
    <text evidence="1">Belongs to the complex I 30 kDa subunit family.</text>
</comment>
<evidence type="ECO:0000256" key="1">
    <source>
        <dbReference type="ARBA" id="ARBA00007569"/>
    </source>
</evidence>
<dbReference type="Proteomes" id="UP000297288">
    <property type="component" value="Unassembled WGS sequence"/>
</dbReference>
<dbReference type="OrthoDB" id="9803286at2"/>
<evidence type="ECO:0000313" key="4">
    <source>
        <dbReference type="Proteomes" id="UP000297288"/>
    </source>
</evidence>
<protein>
    <submittedName>
        <fullName evidence="3">NADH-quinone oxidoreductase subunit C</fullName>
    </submittedName>
</protein>
<sequence length="175" mass="20895">MNSTNNIENIIESLKNKFELIKTETPIKNQIAIEINKKDFQAVLSFIKNEGWRQMTLITCIDWIKENKYELAYTFMNWENAVTLIVRTKIDREEPEFETITHLYPGAKFYERDVHEFFGVKFEGNKISEKPLFLELWDDMPPMKKDFDPLEYSKRKYPDREYKVDFKTGEGETNG</sequence>
<dbReference type="InterPro" id="IPR001268">
    <property type="entry name" value="NADH_UbQ_OxRdtase_30kDa_su"/>
</dbReference>
<dbReference type="RefSeq" id="WP_135402849.1">
    <property type="nucleotide sequence ID" value="NZ_SRME01000003.1"/>
</dbReference>
<accession>A0A4Z0VUX5</accession>
<proteinExistence type="inferred from homology"/>
<dbReference type="PANTHER" id="PTHR10884">
    <property type="entry name" value="NADH DEHYDROGENASE UBIQUINONE IRON-SULFUR PROTEIN 3"/>
    <property type="match status" value="1"/>
</dbReference>
<dbReference type="PANTHER" id="PTHR10884:SF14">
    <property type="entry name" value="NADH DEHYDROGENASE [UBIQUINONE] IRON-SULFUR PROTEIN 3, MITOCHONDRIAL"/>
    <property type="match status" value="1"/>
</dbReference>
<dbReference type="AlphaFoldDB" id="A0A4Z0VUX5"/>
<dbReference type="Pfam" id="PF00329">
    <property type="entry name" value="Complex1_30kDa"/>
    <property type="match status" value="1"/>
</dbReference>
<organism evidence="3 4">
    <name type="scientific">Geotoga petraea</name>
    <dbReference type="NCBI Taxonomy" id="28234"/>
    <lineage>
        <taxon>Bacteria</taxon>
        <taxon>Thermotogati</taxon>
        <taxon>Thermotogota</taxon>
        <taxon>Thermotogae</taxon>
        <taxon>Petrotogales</taxon>
        <taxon>Petrotogaceae</taxon>
        <taxon>Geotoga</taxon>
    </lineage>
</organism>
<dbReference type="EMBL" id="SRME01000003">
    <property type="protein sequence ID" value="TGG87881.1"/>
    <property type="molecule type" value="Genomic_DNA"/>
</dbReference>
<evidence type="ECO:0000259" key="2">
    <source>
        <dbReference type="Pfam" id="PF00329"/>
    </source>
</evidence>
<feature type="domain" description="NADH:ubiquinone oxidoreductase 30kDa subunit" evidence="2">
    <location>
        <begin position="33"/>
        <end position="150"/>
    </location>
</feature>
<gene>
    <name evidence="3" type="ORF">E4650_05950</name>
</gene>
<reference evidence="3 4" key="1">
    <citation type="submission" date="2019-04" db="EMBL/GenBank/DDBJ databases">
        <title>Draft genome sequence data and analysis of a Fermenting Bacterium, Geotoga petraea strain HO-Geo1, isolated from heavy-oil petroleum reservoir in Russia.</title>
        <authorList>
            <person name="Grouzdev D.S."/>
            <person name="Semenova E.M."/>
            <person name="Sokolova D.S."/>
            <person name="Tourova T.P."/>
            <person name="Poltaraus A.B."/>
            <person name="Nazina T.N."/>
        </authorList>
    </citation>
    <scope>NUCLEOTIDE SEQUENCE [LARGE SCALE GENOMIC DNA]</scope>
    <source>
        <strain evidence="3 4">HO-Geo1</strain>
    </source>
</reference>
<dbReference type="Gene3D" id="3.30.460.80">
    <property type="entry name" value="NADH:ubiquinone oxidoreductase, 30kDa subunit"/>
    <property type="match status" value="1"/>
</dbReference>
<evidence type="ECO:0000313" key="3">
    <source>
        <dbReference type="EMBL" id="TGG87881.1"/>
    </source>
</evidence>
<comment type="caution">
    <text evidence="3">The sequence shown here is derived from an EMBL/GenBank/DDBJ whole genome shotgun (WGS) entry which is preliminary data.</text>
</comment>